<name>A0ACC2P1V6_9HYME</name>
<sequence>MLDSMNIGSLTKNSQMELNEYQDCSQRIVCPNPSPKCFLLDCLNCSNTRPMRNFLLDKFEENDMSVIRFETWTHTERCSIVTESLNTHNFLDLLCERLMKSKTHDFSARQKSAFVKELKINLQPGQFIVGFDFAENYAFVVQNSAQSFHWNNNQATIFTVVINYVGNGELKHRSQAIISDNLAHDTYSGYQYQKIIIEYLKKNFELVTKIFYVTDGASQHFNNKSNFARLHISLHMREISGL</sequence>
<protein>
    <submittedName>
        <fullName evidence="1">Uncharacterized protein</fullName>
    </submittedName>
</protein>
<gene>
    <name evidence="1" type="ORF">QAD02_013149</name>
</gene>
<comment type="caution">
    <text evidence="1">The sequence shown here is derived from an EMBL/GenBank/DDBJ whole genome shotgun (WGS) entry which is preliminary data.</text>
</comment>
<organism evidence="1 2">
    <name type="scientific">Eretmocerus hayati</name>
    <dbReference type="NCBI Taxonomy" id="131215"/>
    <lineage>
        <taxon>Eukaryota</taxon>
        <taxon>Metazoa</taxon>
        <taxon>Ecdysozoa</taxon>
        <taxon>Arthropoda</taxon>
        <taxon>Hexapoda</taxon>
        <taxon>Insecta</taxon>
        <taxon>Pterygota</taxon>
        <taxon>Neoptera</taxon>
        <taxon>Endopterygota</taxon>
        <taxon>Hymenoptera</taxon>
        <taxon>Apocrita</taxon>
        <taxon>Proctotrupomorpha</taxon>
        <taxon>Chalcidoidea</taxon>
        <taxon>Aphelinidae</taxon>
        <taxon>Aphelininae</taxon>
        <taxon>Eretmocerus</taxon>
    </lineage>
</organism>
<proteinExistence type="predicted"/>
<dbReference type="EMBL" id="CM056742">
    <property type="protein sequence ID" value="KAJ8677362.1"/>
    <property type="molecule type" value="Genomic_DNA"/>
</dbReference>
<evidence type="ECO:0000313" key="2">
    <source>
        <dbReference type="Proteomes" id="UP001239111"/>
    </source>
</evidence>
<accession>A0ACC2P1V6</accession>
<reference evidence="1" key="1">
    <citation type="submission" date="2023-04" db="EMBL/GenBank/DDBJ databases">
        <title>A chromosome-level genome assembly of the parasitoid wasp Eretmocerus hayati.</title>
        <authorList>
            <person name="Zhong Y."/>
            <person name="Liu S."/>
            <person name="Liu Y."/>
        </authorList>
    </citation>
    <scope>NUCLEOTIDE SEQUENCE</scope>
    <source>
        <strain evidence="1">ZJU_SS_LIU_2023</strain>
    </source>
</reference>
<dbReference type="Proteomes" id="UP001239111">
    <property type="component" value="Chromosome 2"/>
</dbReference>
<evidence type="ECO:0000313" key="1">
    <source>
        <dbReference type="EMBL" id="KAJ8677362.1"/>
    </source>
</evidence>
<keyword evidence="2" id="KW-1185">Reference proteome</keyword>